<reference evidence="1" key="1">
    <citation type="submission" date="2021-05" db="EMBL/GenBank/DDBJ databases">
        <authorList>
            <person name="Alioto T."/>
            <person name="Alioto T."/>
            <person name="Gomez Garrido J."/>
        </authorList>
    </citation>
    <scope>NUCLEOTIDE SEQUENCE</scope>
</reference>
<evidence type="ECO:0000313" key="1">
    <source>
        <dbReference type="EMBL" id="CAG6675287.1"/>
    </source>
</evidence>
<accession>A0A8D8WWN2</accession>
<name>A0A8D8WWN2_9HEMI</name>
<organism evidence="1">
    <name type="scientific">Cacopsylla melanoneura</name>
    <dbReference type="NCBI Taxonomy" id="428564"/>
    <lineage>
        <taxon>Eukaryota</taxon>
        <taxon>Metazoa</taxon>
        <taxon>Ecdysozoa</taxon>
        <taxon>Arthropoda</taxon>
        <taxon>Hexapoda</taxon>
        <taxon>Insecta</taxon>
        <taxon>Pterygota</taxon>
        <taxon>Neoptera</taxon>
        <taxon>Paraneoptera</taxon>
        <taxon>Hemiptera</taxon>
        <taxon>Sternorrhyncha</taxon>
        <taxon>Psylloidea</taxon>
        <taxon>Psyllidae</taxon>
        <taxon>Psyllinae</taxon>
        <taxon>Cacopsylla</taxon>
    </lineage>
</organism>
<protein>
    <submittedName>
        <fullName evidence="1">Uncharacterized protein</fullName>
    </submittedName>
</protein>
<dbReference type="AlphaFoldDB" id="A0A8D8WWN2"/>
<proteinExistence type="predicted"/>
<dbReference type="EMBL" id="HBUF01236101">
    <property type="protein sequence ID" value="CAG6675287.1"/>
    <property type="molecule type" value="Transcribed_RNA"/>
</dbReference>
<sequence>MVTNFNVPSTWPRNRLDLRLLTTYLKCVCISIVHTNLLPFSDSMVILLFTFYGYSPNQIIWFSESHSMVHLLLYGLPPTNVQDVLTIWVDSPPGAPYDVEGRVSTAAPHTASWVGTHPHQTSA</sequence>